<dbReference type="SMART" id="SM00228">
    <property type="entry name" value="PDZ"/>
    <property type="match status" value="1"/>
</dbReference>
<feature type="compositionally biased region" description="Gly residues" evidence="3">
    <location>
        <begin position="75"/>
        <end position="85"/>
    </location>
</feature>
<organism evidence="6 7">
    <name type="scientific">Nocardiopsis coralli</name>
    <dbReference type="NCBI Taxonomy" id="2772213"/>
    <lineage>
        <taxon>Bacteria</taxon>
        <taxon>Bacillati</taxon>
        <taxon>Actinomycetota</taxon>
        <taxon>Actinomycetes</taxon>
        <taxon>Streptosporangiales</taxon>
        <taxon>Nocardiopsidaceae</taxon>
        <taxon>Nocardiopsis</taxon>
    </lineage>
</organism>
<dbReference type="PROSITE" id="PS50106">
    <property type="entry name" value="PDZ"/>
    <property type="match status" value="1"/>
</dbReference>
<dbReference type="Pfam" id="PF13365">
    <property type="entry name" value="Trypsin_2"/>
    <property type="match status" value="1"/>
</dbReference>
<feature type="transmembrane region" description="Helical" evidence="4">
    <location>
        <begin position="294"/>
        <end position="321"/>
    </location>
</feature>
<dbReference type="Gene3D" id="2.30.42.10">
    <property type="match status" value="1"/>
</dbReference>
<comment type="caution">
    <text evidence="6">The sequence shown here is derived from an EMBL/GenBank/DDBJ whole genome shotgun (WGS) entry which is preliminary data.</text>
</comment>
<dbReference type="EMBL" id="JADBGI010000014">
    <property type="protein sequence ID" value="MBE3000305.1"/>
    <property type="molecule type" value="Genomic_DNA"/>
</dbReference>
<dbReference type="InterPro" id="IPR001478">
    <property type="entry name" value="PDZ"/>
</dbReference>
<dbReference type="PANTHER" id="PTHR43343">
    <property type="entry name" value="PEPTIDASE S12"/>
    <property type="match status" value="1"/>
</dbReference>
<evidence type="ECO:0000259" key="5">
    <source>
        <dbReference type="PROSITE" id="PS50106"/>
    </source>
</evidence>
<feature type="compositionally biased region" description="Acidic residues" evidence="3">
    <location>
        <begin position="93"/>
        <end position="102"/>
    </location>
</feature>
<dbReference type="PANTHER" id="PTHR43343:SF3">
    <property type="entry name" value="PROTEASE DO-LIKE 8, CHLOROPLASTIC"/>
    <property type="match status" value="1"/>
</dbReference>
<name>A0ABR9P9C6_9ACTN</name>
<feature type="region of interest" description="Disordered" evidence="3">
    <location>
        <begin position="223"/>
        <end position="287"/>
    </location>
</feature>
<gene>
    <name evidence="6" type="ORF">IDM40_16585</name>
</gene>
<evidence type="ECO:0000256" key="4">
    <source>
        <dbReference type="SAM" id="Phobius"/>
    </source>
</evidence>
<keyword evidence="4" id="KW-1133">Transmembrane helix</keyword>
<dbReference type="RefSeq" id="WP_193122922.1">
    <property type="nucleotide sequence ID" value="NZ_JADBGI010000014.1"/>
</dbReference>
<dbReference type="SUPFAM" id="SSF50156">
    <property type="entry name" value="PDZ domain-like"/>
    <property type="match status" value="1"/>
</dbReference>
<evidence type="ECO:0000313" key="6">
    <source>
        <dbReference type="EMBL" id="MBE3000305.1"/>
    </source>
</evidence>
<dbReference type="InterPro" id="IPR036034">
    <property type="entry name" value="PDZ_sf"/>
</dbReference>
<feature type="compositionally biased region" description="Pro residues" evidence="3">
    <location>
        <begin position="127"/>
        <end position="145"/>
    </location>
</feature>
<protein>
    <submittedName>
        <fullName evidence="6">Trypsin-like peptidase domain-containing protein</fullName>
    </submittedName>
</protein>
<proteinExistence type="predicted"/>
<keyword evidence="7" id="KW-1185">Reference proteome</keyword>
<dbReference type="Pfam" id="PF13180">
    <property type="entry name" value="PDZ_2"/>
    <property type="match status" value="1"/>
</dbReference>
<feature type="region of interest" description="Disordered" evidence="3">
    <location>
        <begin position="1"/>
        <end position="197"/>
    </location>
</feature>
<accession>A0ABR9P9C6</accession>
<keyword evidence="4" id="KW-0472">Membrane</keyword>
<evidence type="ECO:0000313" key="7">
    <source>
        <dbReference type="Proteomes" id="UP000806528"/>
    </source>
</evidence>
<dbReference type="InterPro" id="IPR001940">
    <property type="entry name" value="Peptidase_S1C"/>
</dbReference>
<dbReference type="InterPro" id="IPR009003">
    <property type="entry name" value="Peptidase_S1_PA"/>
</dbReference>
<dbReference type="SUPFAM" id="SSF50494">
    <property type="entry name" value="Trypsin-like serine proteases"/>
    <property type="match status" value="1"/>
</dbReference>
<evidence type="ECO:0000256" key="2">
    <source>
        <dbReference type="ARBA" id="ARBA00022801"/>
    </source>
</evidence>
<keyword evidence="2" id="KW-0378">Hydrolase</keyword>
<dbReference type="InterPro" id="IPR051201">
    <property type="entry name" value="Chloro_Bact_Ser_Proteases"/>
</dbReference>
<keyword evidence="1" id="KW-0645">Protease</keyword>
<feature type="domain" description="PDZ" evidence="5">
    <location>
        <begin position="542"/>
        <end position="624"/>
    </location>
</feature>
<feature type="compositionally biased region" description="Basic and acidic residues" evidence="3">
    <location>
        <begin position="46"/>
        <end position="60"/>
    </location>
</feature>
<dbReference type="Proteomes" id="UP000806528">
    <property type="component" value="Unassembled WGS sequence"/>
</dbReference>
<evidence type="ECO:0000256" key="1">
    <source>
        <dbReference type="ARBA" id="ARBA00022670"/>
    </source>
</evidence>
<evidence type="ECO:0000256" key="3">
    <source>
        <dbReference type="SAM" id="MobiDB-lite"/>
    </source>
</evidence>
<feature type="compositionally biased region" description="Low complexity" evidence="3">
    <location>
        <begin position="223"/>
        <end position="235"/>
    </location>
</feature>
<dbReference type="Gene3D" id="2.40.10.120">
    <property type="match status" value="1"/>
</dbReference>
<feature type="compositionally biased region" description="Pro residues" evidence="3">
    <location>
        <begin position="263"/>
        <end position="273"/>
    </location>
</feature>
<feature type="compositionally biased region" description="Gly residues" evidence="3">
    <location>
        <begin position="236"/>
        <end position="262"/>
    </location>
</feature>
<feature type="compositionally biased region" description="Gly residues" evidence="3">
    <location>
        <begin position="172"/>
        <end position="182"/>
    </location>
</feature>
<keyword evidence="4" id="KW-0812">Transmembrane</keyword>
<reference evidence="6 7" key="1">
    <citation type="submission" date="2020-09" db="EMBL/GenBank/DDBJ databases">
        <title>Diversity and distribution of actinomycetes associated with coral in the coast of Hainan.</title>
        <authorList>
            <person name="Li F."/>
        </authorList>
    </citation>
    <scope>NUCLEOTIDE SEQUENCE [LARGE SCALE GENOMIC DNA]</scope>
    <source>
        <strain evidence="6 7">HNM0947</strain>
    </source>
</reference>
<dbReference type="PRINTS" id="PR00834">
    <property type="entry name" value="PROTEASES2C"/>
</dbReference>
<feature type="compositionally biased region" description="Low complexity" evidence="3">
    <location>
        <begin position="274"/>
        <end position="283"/>
    </location>
</feature>
<sequence length="650" mass="63369">MSPNEPHGGNEPGEAAGDEGPEQRPSEPVGENEQDPRDGAGPVGEDAQRAEQTEQSEHPADGGQGAEPPLPEDGGATGVRGGGSGEAPRSFEDELFENESEGEVSGSAPGTPPGGAAAPGGGEGPGAPVPPGTPTTPGEPSPWQRPPGWASGPGGEERPGFAPHSDPNGPHAGAGGPFGGATGWRAPSASGDSGAFSRPEDAHAAYGGGYTGAYAAAGGHPGGAYPYPGQQTPHGGQPGGPGGPGGGPGDTASFGMGGHGGPGQPPGGVPPYGPEGYPHGPVPQQEPRRRTGRIITVAAITALITSLIVGPVVALATAFLFPGGPGSPVSSLEGESGGTATEGEVGDVAEEVLPSVVSIQAAGGGGSGVIISSDGQILTNSHVVQAAEDGQLEVLFNDGSGARAEVLGADPVSDIAVIQAEGQSGLTPAQLGDSDQVGVGGEVVAIGSPLGLSGTVTTGVVSALDRPVNTGASEGEEMQTSTVINAIQTDAAINPGNSGGPLVNMAGEVVGVNTAIAGVSQESGSVGLGFAIPINQVQPIAEQLVEEGSASYPAIEATISGNLSGGAQIVEVADGGAADEAGLEPGDVVASVDEHEVNSPDQLIAEIRSRQPGEEVTLGVLRGGNGDEEEVQVTLGEQSAASVEQEAEED</sequence>